<dbReference type="Proteomes" id="UP001601059">
    <property type="component" value="Unassembled WGS sequence"/>
</dbReference>
<proteinExistence type="predicted"/>
<protein>
    <submittedName>
        <fullName evidence="1">Uncharacterized protein</fullName>
    </submittedName>
</protein>
<sequence>MSAPPKKYIELSEIIHEMREVRKRLNIASIQIFNLARDKAEAERKYKVALRQEMLKLKKEGHAATLINDLAKGEETIAQLRFERDIAKELYVSGLESMKQTRTEASLLQTISKYND</sequence>
<comment type="caution">
    <text evidence="1">The sequence shown here is derived from an EMBL/GenBank/DDBJ whole genome shotgun (WGS) entry which is preliminary data.</text>
</comment>
<reference evidence="1 2" key="1">
    <citation type="submission" date="2024-08" db="EMBL/GenBank/DDBJ databases">
        <title>Two novel Cytobacillus novel species.</title>
        <authorList>
            <person name="Liu G."/>
        </authorList>
    </citation>
    <scope>NUCLEOTIDE SEQUENCE [LARGE SCALE GENOMIC DNA]</scope>
    <source>
        <strain evidence="1 2">FJAT-54145</strain>
    </source>
</reference>
<name>A0ABW6KKM2_9BACI</name>
<accession>A0ABW6KKM2</accession>
<evidence type="ECO:0000313" key="2">
    <source>
        <dbReference type="Proteomes" id="UP001601059"/>
    </source>
</evidence>
<gene>
    <name evidence="1" type="ORF">ACFYKX_26495</name>
</gene>
<organism evidence="1 2">
    <name type="scientific">Cytobacillus spartinae</name>
    <dbReference type="NCBI Taxonomy" id="3299023"/>
    <lineage>
        <taxon>Bacteria</taxon>
        <taxon>Bacillati</taxon>
        <taxon>Bacillota</taxon>
        <taxon>Bacilli</taxon>
        <taxon>Bacillales</taxon>
        <taxon>Bacillaceae</taxon>
        <taxon>Cytobacillus</taxon>
    </lineage>
</organism>
<keyword evidence="2" id="KW-1185">Reference proteome</keyword>
<dbReference type="EMBL" id="JBIACK010000025">
    <property type="protein sequence ID" value="MFE8704122.1"/>
    <property type="molecule type" value="Genomic_DNA"/>
</dbReference>
<dbReference type="RefSeq" id="WP_389365226.1">
    <property type="nucleotide sequence ID" value="NZ_JBIACK010000025.1"/>
</dbReference>
<evidence type="ECO:0000313" key="1">
    <source>
        <dbReference type="EMBL" id="MFE8704122.1"/>
    </source>
</evidence>